<organism evidence="3 4">
    <name type="scientific">Verticiella sediminum</name>
    <dbReference type="NCBI Taxonomy" id="1247510"/>
    <lineage>
        <taxon>Bacteria</taxon>
        <taxon>Pseudomonadati</taxon>
        <taxon>Pseudomonadota</taxon>
        <taxon>Betaproteobacteria</taxon>
        <taxon>Burkholderiales</taxon>
        <taxon>Alcaligenaceae</taxon>
        <taxon>Verticiella</taxon>
    </lineage>
</organism>
<dbReference type="Proteomes" id="UP000318405">
    <property type="component" value="Unassembled WGS sequence"/>
</dbReference>
<dbReference type="InterPro" id="IPR021682">
    <property type="entry name" value="DUF2933"/>
</dbReference>
<dbReference type="OrthoDB" id="5298481at2"/>
<keyword evidence="2" id="KW-1133">Transmembrane helix</keyword>
<evidence type="ECO:0000313" key="3">
    <source>
        <dbReference type="EMBL" id="TSH96760.1"/>
    </source>
</evidence>
<protein>
    <submittedName>
        <fullName evidence="3">DUF2933 domain-containing protein</fullName>
    </submittedName>
</protein>
<proteinExistence type="predicted"/>
<keyword evidence="4" id="KW-1185">Reference proteome</keyword>
<keyword evidence="2" id="KW-0812">Transmembrane</keyword>
<evidence type="ECO:0000256" key="1">
    <source>
        <dbReference type="SAM" id="MobiDB-lite"/>
    </source>
</evidence>
<evidence type="ECO:0000313" key="4">
    <source>
        <dbReference type="Proteomes" id="UP000318405"/>
    </source>
</evidence>
<dbReference type="EMBL" id="VLTJ01000013">
    <property type="protein sequence ID" value="TSH96760.1"/>
    <property type="molecule type" value="Genomic_DNA"/>
</dbReference>
<feature type="region of interest" description="Disordered" evidence="1">
    <location>
        <begin position="62"/>
        <end position="104"/>
    </location>
</feature>
<feature type="transmembrane region" description="Helical" evidence="2">
    <location>
        <begin position="18"/>
        <end position="35"/>
    </location>
</feature>
<feature type="transmembrane region" description="Helical" evidence="2">
    <location>
        <begin position="41"/>
        <end position="61"/>
    </location>
</feature>
<dbReference type="RefSeq" id="WP_143947621.1">
    <property type="nucleotide sequence ID" value="NZ_BAABMB010000002.1"/>
</dbReference>
<accession>A0A556AV35</accession>
<sequence length="104" mass="11287">MNEHHGHKESPPRFWRSRYGIGLLVLGAIAGYFLLKEHTAHVVGVLPFLLLAACPLMHIFMHHGHGHGGHNPSSHTPSDTTPTQAPNPGAGPKVNARDQRGDQP</sequence>
<evidence type="ECO:0000256" key="2">
    <source>
        <dbReference type="SAM" id="Phobius"/>
    </source>
</evidence>
<gene>
    <name evidence="3" type="ORF">FOZ76_07980</name>
</gene>
<name>A0A556AV35_9BURK</name>
<feature type="compositionally biased region" description="Low complexity" evidence="1">
    <location>
        <begin position="70"/>
        <end position="83"/>
    </location>
</feature>
<reference evidence="3 4" key="1">
    <citation type="submission" date="2019-07" db="EMBL/GenBank/DDBJ databases">
        <title>Qingshengfaniella alkalisoli gen. nov., sp. nov., isolated from saline soil.</title>
        <authorList>
            <person name="Xu L."/>
            <person name="Huang X.-X."/>
            <person name="Sun J.-Q."/>
        </authorList>
    </citation>
    <scope>NUCLEOTIDE SEQUENCE [LARGE SCALE GENOMIC DNA]</scope>
    <source>
        <strain evidence="3 4">DSM 27279</strain>
    </source>
</reference>
<comment type="caution">
    <text evidence="3">The sequence shown here is derived from an EMBL/GenBank/DDBJ whole genome shotgun (WGS) entry which is preliminary data.</text>
</comment>
<dbReference type="AlphaFoldDB" id="A0A556AV35"/>
<feature type="compositionally biased region" description="Basic and acidic residues" evidence="1">
    <location>
        <begin position="95"/>
        <end position="104"/>
    </location>
</feature>
<dbReference type="Pfam" id="PF11666">
    <property type="entry name" value="DUF2933"/>
    <property type="match status" value="1"/>
</dbReference>
<keyword evidence="2" id="KW-0472">Membrane</keyword>